<sequence length="146" mass="16023">MHRQNSAAIPKSEGRLPMLRSTLSSEHQQQYSKIINTSISIFQELRDDANRLNAGSILFEVLTLFRLADGKQLSFLLYLDVVLLLAVLDLALCCRVPFLVLMPLAGLAGAGGDVITLDASLWIWCWNGAESGCCVGRQLMSVSLLD</sequence>
<gene>
    <name evidence="2" type="ORF">Nepgr_023987</name>
</gene>
<reference evidence="2" key="1">
    <citation type="submission" date="2023-05" db="EMBL/GenBank/DDBJ databases">
        <title>Nepenthes gracilis genome sequencing.</title>
        <authorList>
            <person name="Fukushima K."/>
        </authorList>
    </citation>
    <scope>NUCLEOTIDE SEQUENCE</scope>
    <source>
        <strain evidence="2">SING2019-196</strain>
    </source>
</reference>
<protein>
    <submittedName>
        <fullName evidence="2">Uncharacterized protein</fullName>
    </submittedName>
</protein>
<accession>A0AAD3T420</accession>
<keyword evidence="1" id="KW-0472">Membrane</keyword>
<organism evidence="2 3">
    <name type="scientific">Nepenthes gracilis</name>
    <name type="common">Slender pitcher plant</name>
    <dbReference type="NCBI Taxonomy" id="150966"/>
    <lineage>
        <taxon>Eukaryota</taxon>
        <taxon>Viridiplantae</taxon>
        <taxon>Streptophyta</taxon>
        <taxon>Embryophyta</taxon>
        <taxon>Tracheophyta</taxon>
        <taxon>Spermatophyta</taxon>
        <taxon>Magnoliopsida</taxon>
        <taxon>eudicotyledons</taxon>
        <taxon>Gunneridae</taxon>
        <taxon>Pentapetalae</taxon>
        <taxon>Caryophyllales</taxon>
        <taxon>Nepenthaceae</taxon>
        <taxon>Nepenthes</taxon>
    </lineage>
</organism>
<proteinExistence type="predicted"/>
<keyword evidence="1" id="KW-0812">Transmembrane</keyword>
<name>A0AAD3T420_NEPGR</name>
<dbReference type="EMBL" id="BSYO01000024">
    <property type="protein sequence ID" value="GMH22144.1"/>
    <property type="molecule type" value="Genomic_DNA"/>
</dbReference>
<evidence type="ECO:0000256" key="1">
    <source>
        <dbReference type="SAM" id="Phobius"/>
    </source>
</evidence>
<feature type="transmembrane region" description="Helical" evidence="1">
    <location>
        <begin position="75"/>
        <end position="98"/>
    </location>
</feature>
<keyword evidence="3" id="KW-1185">Reference proteome</keyword>
<evidence type="ECO:0000313" key="2">
    <source>
        <dbReference type="EMBL" id="GMH22144.1"/>
    </source>
</evidence>
<dbReference type="Proteomes" id="UP001279734">
    <property type="component" value="Unassembled WGS sequence"/>
</dbReference>
<dbReference type="AlphaFoldDB" id="A0AAD3T420"/>
<evidence type="ECO:0000313" key="3">
    <source>
        <dbReference type="Proteomes" id="UP001279734"/>
    </source>
</evidence>
<comment type="caution">
    <text evidence="2">The sequence shown here is derived from an EMBL/GenBank/DDBJ whole genome shotgun (WGS) entry which is preliminary data.</text>
</comment>
<keyword evidence="1" id="KW-1133">Transmembrane helix</keyword>